<feature type="domain" description="DNA2/NAM7 helicase-like C-terminal" evidence="8">
    <location>
        <begin position="664"/>
        <end position="854"/>
    </location>
</feature>
<reference evidence="9" key="1">
    <citation type="submission" date="2019-08" db="EMBL/GenBank/DDBJ databases">
        <authorList>
            <person name="Kucharzyk K."/>
            <person name="Murdoch R.W."/>
            <person name="Higgins S."/>
            <person name="Loffler F."/>
        </authorList>
    </citation>
    <scope>NUCLEOTIDE SEQUENCE</scope>
</reference>
<evidence type="ECO:0000256" key="1">
    <source>
        <dbReference type="ARBA" id="ARBA00007913"/>
    </source>
</evidence>
<evidence type="ECO:0000259" key="6">
    <source>
        <dbReference type="Pfam" id="PF04480"/>
    </source>
</evidence>
<keyword evidence="5" id="KW-0067">ATP-binding</keyword>
<dbReference type="PANTHER" id="PTHR43788:SF8">
    <property type="entry name" value="DNA-BINDING PROTEIN SMUBP-2"/>
    <property type="match status" value="1"/>
</dbReference>
<dbReference type="GO" id="GO:0005524">
    <property type="term" value="F:ATP binding"/>
    <property type="evidence" value="ECO:0007669"/>
    <property type="project" value="UniProtKB-KW"/>
</dbReference>
<proteinExistence type="inferred from homology"/>
<dbReference type="Pfam" id="PF13086">
    <property type="entry name" value="AAA_11"/>
    <property type="match status" value="1"/>
</dbReference>
<dbReference type="EC" id="3.6.4.12" evidence="9"/>
<dbReference type="GO" id="GO:0043139">
    <property type="term" value="F:5'-3' DNA helicase activity"/>
    <property type="evidence" value="ECO:0007669"/>
    <property type="project" value="TreeGrafter"/>
</dbReference>
<dbReference type="Pfam" id="PF04480">
    <property type="entry name" value="DUF559"/>
    <property type="match status" value="1"/>
</dbReference>
<comment type="caution">
    <text evidence="9">The sequence shown here is derived from an EMBL/GenBank/DDBJ whole genome shotgun (WGS) entry which is preliminary data.</text>
</comment>
<dbReference type="InterPro" id="IPR041679">
    <property type="entry name" value="DNA2/NAM7-like_C"/>
</dbReference>
<dbReference type="InterPro" id="IPR007569">
    <property type="entry name" value="DUF559"/>
</dbReference>
<keyword evidence="2" id="KW-0547">Nucleotide-binding</keyword>
<dbReference type="InterPro" id="IPR050534">
    <property type="entry name" value="Coronavir_polyprotein_1ab"/>
</dbReference>
<organism evidence="9">
    <name type="scientific">bioreactor metagenome</name>
    <dbReference type="NCBI Taxonomy" id="1076179"/>
    <lineage>
        <taxon>unclassified sequences</taxon>
        <taxon>metagenomes</taxon>
        <taxon>ecological metagenomes</taxon>
    </lineage>
</organism>
<dbReference type="EMBL" id="VSSQ01001574">
    <property type="protein sequence ID" value="MPM09474.1"/>
    <property type="molecule type" value="Genomic_DNA"/>
</dbReference>
<sequence>MEENNGVSAFLTSKYSLDYAELNGLDFDETNESAVRLLKKASTERNLAAYIGYPVIIESFHSTRTNQDYWKIAPVFLFAIDTTGGAVKSTSIPSVNMEVIKQYSSKDINSQVYDLVELETELGLNNADADIEIDEMVARLQTIRQWQWKETLDPACICHTPSVEKITEEGIYNRAIMIVAERSPYTIGLESELSQLMSTDETSYKGTALHKWIHQEAKTTDSDIRAVDENILEVLPLNSEQEQAICSALTDNLTIVTGPPGTGKSQVVTDLLVNIAWQGKNALFANKNNKAVDVVDTRVNSLGRRPVMLRIGGNQYAYHLAELIADLLAYTADQTDREEYNRYADLYREGISAYLEIKKEKEKAIALRNQVDHIEQHICTLRGKWDDWFGKISEDGVDAFSHAFNEFVSCYNAAIKSKQSFFIKLFWFTVGKSRIDKVESKIEQVNPYLLKYGLQKLPTQFSALDSKCFEQIQNSIRALQSLVEYKLTLDELGCMESMEDIDRCLLEQKRVLADIAAKLWNKWLVTRPLQIEAKKRTEMNQYVTAMKLVGDVDLSEYPDLRKQFNRLQKDMTQFLPCWAVTSLSAKGRIPFQPGIFDLVIIDEASQCDIASVLPLLYRAKRAVIIGDPKQLSHISSISKAQDLSLIQKYGVNFGWSYSANSLYALASSMADPSEIVQLRDHHRSYGAIIEFSNAEFYDGKLRVATNYDKLKCPSNTAPGIRWIDVMGHTVRPSGGGAYNDKEVMAVLNEIRRLVIGNDYHGSVGVVTPFRAQADQIRDAIEKSRDIKEYLYANNDFLVDTVHKFQGDERDVMIFSPVISVGTSSGAIGFLNNTGNLFNVAITRARAVLVVIGDMNYCAGCGVPYMEHFVEYVRRHDERAAKEEVSPSQTQPLNREYPKVSNTDQVSDWEKILYAALFDANIITTPQYPVDKYKLDLALIRGEHRLDIEVDGEMYHKDWNGELCYRDQLRNQRLFEMGWDVKRFWVYQIRDNLPWCIKQVKDWLSKNQHEEHII</sequence>
<comment type="similarity">
    <text evidence="1">Belongs to the DNA2/NAM7 helicase family.</text>
</comment>
<dbReference type="InterPro" id="IPR041677">
    <property type="entry name" value="DNA2/NAM7_AAA_11"/>
</dbReference>
<evidence type="ECO:0000259" key="8">
    <source>
        <dbReference type="Pfam" id="PF13087"/>
    </source>
</evidence>
<accession>A0A644X5N5</accession>
<keyword evidence="4 9" id="KW-0347">Helicase</keyword>
<evidence type="ECO:0000256" key="3">
    <source>
        <dbReference type="ARBA" id="ARBA00022801"/>
    </source>
</evidence>
<evidence type="ECO:0000256" key="5">
    <source>
        <dbReference type="ARBA" id="ARBA00022840"/>
    </source>
</evidence>
<keyword evidence="3 9" id="KW-0378">Hydrolase</keyword>
<protein>
    <submittedName>
        <fullName evidence="9">ATP-dependent RecD-like DNA helicase</fullName>
        <ecNumber evidence="9">3.6.4.12</ecNumber>
    </submittedName>
</protein>
<feature type="domain" description="DNA2/NAM7 helicase helicase" evidence="7">
    <location>
        <begin position="237"/>
        <end position="632"/>
    </location>
</feature>
<dbReference type="SUPFAM" id="SSF52980">
    <property type="entry name" value="Restriction endonuclease-like"/>
    <property type="match status" value="1"/>
</dbReference>
<dbReference type="AlphaFoldDB" id="A0A644X5N5"/>
<evidence type="ECO:0000259" key="7">
    <source>
        <dbReference type="Pfam" id="PF13086"/>
    </source>
</evidence>
<dbReference type="InterPro" id="IPR047187">
    <property type="entry name" value="SF1_C_Upf1"/>
</dbReference>
<dbReference type="Pfam" id="PF13087">
    <property type="entry name" value="AAA_12"/>
    <property type="match status" value="1"/>
</dbReference>
<evidence type="ECO:0000313" key="9">
    <source>
        <dbReference type="EMBL" id="MPM09474.1"/>
    </source>
</evidence>
<dbReference type="InterPro" id="IPR011335">
    <property type="entry name" value="Restrct_endonuc-II-like"/>
</dbReference>
<dbReference type="PANTHER" id="PTHR43788">
    <property type="entry name" value="DNA2/NAM7 HELICASE FAMILY MEMBER"/>
    <property type="match status" value="1"/>
</dbReference>
<dbReference type="GO" id="GO:0016787">
    <property type="term" value="F:hydrolase activity"/>
    <property type="evidence" value="ECO:0007669"/>
    <property type="project" value="UniProtKB-KW"/>
</dbReference>
<dbReference type="SUPFAM" id="SSF52540">
    <property type="entry name" value="P-loop containing nucleoside triphosphate hydrolases"/>
    <property type="match status" value="1"/>
</dbReference>
<evidence type="ECO:0000256" key="2">
    <source>
        <dbReference type="ARBA" id="ARBA00022741"/>
    </source>
</evidence>
<dbReference type="CDD" id="cd18808">
    <property type="entry name" value="SF1_C_Upf1"/>
    <property type="match status" value="1"/>
</dbReference>
<evidence type="ECO:0000256" key="4">
    <source>
        <dbReference type="ARBA" id="ARBA00022806"/>
    </source>
</evidence>
<dbReference type="Gene3D" id="3.40.50.300">
    <property type="entry name" value="P-loop containing nucleotide triphosphate hydrolases"/>
    <property type="match status" value="3"/>
</dbReference>
<feature type="domain" description="DUF559" evidence="6">
    <location>
        <begin position="924"/>
        <end position="999"/>
    </location>
</feature>
<gene>
    <name evidence="9" type="primary">recD2_33</name>
    <name evidence="9" type="ORF">SDC9_55792</name>
</gene>
<dbReference type="Gene3D" id="3.40.960.10">
    <property type="entry name" value="VSR Endonuclease"/>
    <property type="match status" value="1"/>
</dbReference>
<dbReference type="InterPro" id="IPR027417">
    <property type="entry name" value="P-loop_NTPase"/>
</dbReference>
<name>A0A644X5N5_9ZZZZ</name>